<evidence type="ECO:0000313" key="3">
    <source>
        <dbReference type="Proteomes" id="UP000664477"/>
    </source>
</evidence>
<dbReference type="AlphaFoldDB" id="A0A939SJ81"/>
<evidence type="ECO:0000313" key="2">
    <source>
        <dbReference type="EMBL" id="MBO1916134.1"/>
    </source>
</evidence>
<keyword evidence="1" id="KW-0812">Transmembrane</keyword>
<feature type="transmembrane region" description="Helical" evidence="1">
    <location>
        <begin position="12"/>
        <end position="29"/>
    </location>
</feature>
<proteinExistence type="predicted"/>
<dbReference type="Proteomes" id="UP000664477">
    <property type="component" value="Unassembled WGS sequence"/>
</dbReference>
<comment type="caution">
    <text evidence="2">The sequence shown here is derived from an EMBL/GenBank/DDBJ whole genome shotgun (WGS) entry which is preliminary data.</text>
</comment>
<reference evidence="2" key="1">
    <citation type="submission" date="2021-03" db="EMBL/GenBank/DDBJ databases">
        <title>Molecular epidemiology and mechanisms of colistin and carbapenem resistance in Enterobacteriaceae from clinical isolates, the environment and porcine samples in Pretoria, South Africa.</title>
        <authorList>
            <person name="Bogoshi D."/>
            <person name="Mbelle N.M."/>
            <person name="Naidoo V."/>
            <person name="Osei Sekyere J."/>
        </authorList>
    </citation>
    <scope>NUCLEOTIDE SEQUENCE</scope>
    <source>
        <strain evidence="2">C052</strain>
    </source>
</reference>
<keyword evidence="1" id="KW-0472">Membrane</keyword>
<organism evidence="2 3">
    <name type="scientific">Providencia rettgeri</name>
    <dbReference type="NCBI Taxonomy" id="587"/>
    <lineage>
        <taxon>Bacteria</taxon>
        <taxon>Pseudomonadati</taxon>
        <taxon>Pseudomonadota</taxon>
        <taxon>Gammaproteobacteria</taxon>
        <taxon>Enterobacterales</taxon>
        <taxon>Morganellaceae</taxon>
        <taxon>Providencia</taxon>
    </lineage>
</organism>
<keyword evidence="1" id="KW-1133">Transmembrane helix</keyword>
<gene>
    <name evidence="2" type="ORF">J4727_08805</name>
</gene>
<accession>A0A939SJ81</accession>
<dbReference type="EMBL" id="JAGETQ010000036">
    <property type="protein sequence ID" value="MBO1916134.1"/>
    <property type="molecule type" value="Genomic_DNA"/>
</dbReference>
<name>A0A939SJ81_PRORE</name>
<evidence type="ECO:0000256" key="1">
    <source>
        <dbReference type="SAM" id="Phobius"/>
    </source>
</evidence>
<sequence>MVVKFNDDEKVSLVGITLALSATFMGYWGRLKAAQVQQHLTGLVHLDYLLRVYSSICCLSWCFANH</sequence>
<protein>
    <submittedName>
        <fullName evidence="2">Uncharacterized protein</fullName>
    </submittedName>
</protein>